<accession>A0A174T5L2</accession>
<evidence type="ECO:0000256" key="1">
    <source>
        <dbReference type="SAM" id="MobiDB-lite"/>
    </source>
</evidence>
<keyword evidence="2" id="KW-1133">Transmembrane helix</keyword>
<feature type="compositionally biased region" description="Low complexity" evidence="1">
    <location>
        <begin position="237"/>
        <end position="263"/>
    </location>
</feature>
<feature type="domain" description="SH3b" evidence="4">
    <location>
        <begin position="37"/>
        <end position="109"/>
    </location>
</feature>
<dbReference type="Proteomes" id="UP000095762">
    <property type="component" value="Unassembled WGS sequence"/>
</dbReference>
<protein>
    <recommendedName>
        <fullName evidence="4">SH3b domain-containing protein</fullName>
    </recommendedName>
</protein>
<feature type="transmembrane region" description="Helical" evidence="2">
    <location>
        <begin position="300"/>
        <end position="319"/>
    </location>
</feature>
<keyword evidence="2" id="KW-0812">Transmembrane</keyword>
<feature type="compositionally biased region" description="Low complexity" evidence="1">
    <location>
        <begin position="218"/>
        <end position="227"/>
    </location>
</feature>
<evidence type="ECO:0000256" key="2">
    <source>
        <dbReference type="SAM" id="Phobius"/>
    </source>
</evidence>
<evidence type="ECO:0000259" key="4">
    <source>
        <dbReference type="PROSITE" id="PS51781"/>
    </source>
</evidence>
<feature type="chain" id="PRO_5008033558" description="SH3b domain-containing protein" evidence="3">
    <location>
        <begin position="26"/>
        <end position="323"/>
    </location>
</feature>
<dbReference type="InterPro" id="IPR003646">
    <property type="entry name" value="SH3-like_bac-type"/>
</dbReference>
<organism evidence="5 6">
    <name type="scientific">Blautia obeum</name>
    <dbReference type="NCBI Taxonomy" id="40520"/>
    <lineage>
        <taxon>Bacteria</taxon>
        <taxon>Bacillati</taxon>
        <taxon>Bacillota</taxon>
        <taxon>Clostridia</taxon>
        <taxon>Lachnospirales</taxon>
        <taxon>Lachnospiraceae</taxon>
        <taxon>Blautia</taxon>
    </lineage>
</organism>
<feature type="region of interest" description="Disordered" evidence="1">
    <location>
        <begin position="206"/>
        <end position="294"/>
    </location>
</feature>
<dbReference type="AlphaFoldDB" id="A0A174T5L2"/>
<gene>
    <name evidence="5" type="ORF">ERS852569_01741</name>
</gene>
<reference evidence="5 6" key="1">
    <citation type="submission" date="2015-09" db="EMBL/GenBank/DDBJ databases">
        <authorList>
            <consortium name="Pathogen Informatics"/>
        </authorList>
    </citation>
    <scope>NUCLEOTIDE SEQUENCE [LARGE SCALE GENOMIC DNA]</scope>
    <source>
        <strain evidence="5 6">2789STDY5834957</strain>
    </source>
</reference>
<dbReference type="RefSeq" id="WP_008705590.1">
    <property type="nucleotide sequence ID" value="NZ_CZBP01000012.1"/>
</dbReference>
<feature type="compositionally biased region" description="Basic and acidic residues" evidence="1">
    <location>
        <begin position="265"/>
        <end position="282"/>
    </location>
</feature>
<evidence type="ECO:0000256" key="3">
    <source>
        <dbReference type="SAM" id="SignalP"/>
    </source>
</evidence>
<keyword evidence="2" id="KW-0472">Membrane</keyword>
<evidence type="ECO:0000313" key="6">
    <source>
        <dbReference type="Proteomes" id="UP000095762"/>
    </source>
</evidence>
<sequence length="323" mass="34954">MKRRFGGTVIAMVLCFILTVVSVYADDGKGQNPDYVTDYYMIVQSTQGGVDIYDEADTQSVKLNDSKIPNGTAIHVLGEKNGVDNKKWAYTQYHGMNGYVPMNDLDPASREEAANEEYRTFGGKDVDFEVKVHGNDGNVSVYNGPGEKFDQVSGTEGIADGTTVHIFQYVQGEDGTNWGKTDTDGVTQGWLNLDRDTDYVNENVSADAPEATGTSGNVPVAAVTPTPEATPTPKATPTPEVTPTEKVTPTPEATPTEEATPTPEETEKPASTEDKESDDKQSQKTSGKNVKADSGMKNPVIWISGIGIIVIIILLIYFLKKKK</sequence>
<dbReference type="EMBL" id="CZBP01000012">
    <property type="protein sequence ID" value="CUQ05394.1"/>
    <property type="molecule type" value="Genomic_DNA"/>
</dbReference>
<name>A0A174T5L2_9FIRM</name>
<proteinExistence type="predicted"/>
<evidence type="ECO:0000313" key="5">
    <source>
        <dbReference type="EMBL" id="CUQ05394.1"/>
    </source>
</evidence>
<feature type="signal peptide" evidence="3">
    <location>
        <begin position="1"/>
        <end position="25"/>
    </location>
</feature>
<keyword evidence="3" id="KW-0732">Signal</keyword>
<dbReference type="PROSITE" id="PS51781">
    <property type="entry name" value="SH3B"/>
    <property type="match status" value="1"/>
</dbReference>